<comment type="similarity">
    <text evidence="1 7">Belongs to the SbcD family.</text>
</comment>
<dbReference type="NCBIfam" id="TIGR00619">
    <property type="entry name" value="sbcd"/>
    <property type="match status" value="1"/>
</dbReference>
<evidence type="ECO:0000313" key="11">
    <source>
        <dbReference type="Proteomes" id="UP000628463"/>
    </source>
</evidence>
<comment type="function">
    <text evidence="7">SbcCD cleaves DNA hairpin structures. These structures can inhibit DNA replication and are intermediates in certain DNA recombination reactions. The complex acts as a 3'-&gt;5' double strand exonuclease that can open hairpins. It also has a 5' single-strand endonuclease activity.</text>
</comment>
<dbReference type="InterPro" id="IPR004843">
    <property type="entry name" value="Calcineurin-like_PHP"/>
</dbReference>
<dbReference type="InterPro" id="IPR004593">
    <property type="entry name" value="SbcD"/>
</dbReference>
<accession>A0ABR7FZZ4</accession>
<proteinExistence type="inferred from homology"/>
<keyword evidence="4 7" id="KW-0540">Nuclease</keyword>
<dbReference type="InterPro" id="IPR026843">
    <property type="entry name" value="SbcD_C"/>
</dbReference>
<dbReference type="Gene3D" id="3.60.21.10">
    <property type="match status" value="1"/>
</dbReference>
<dbReference type="InterPro" id="IPR050535">
    <property type="entry name" value="DNA_Repair-Maintenance_Comp"/>
</dbReference>
<protein>
    <recommendedName>
        <fullName evidence="3 7">Nuclease SbcCD subunit D</fullName>
    </recommendedName>
</protein>
<gene>
    <name evidence="7" type="primary">sbcD</name>
    <name evidence="10" type="ORF">H8S01_07250</name>
</gene>
<comment type="caution">
    <text evidence="10">The sequence shown here is derived from an EMBL/GenBank/DDBJ whole genome shotgun (WGS) entry which is preliminary data.</text>
</comment>
<evidence type="ECO:0000256" key="3">
    <source>
        <dbReference type="ARBA" id="ARBA00013365"/>
    </source>
</evidence>
<keyword evidence="6 7" id="KW-0269">Exonuclease</keyword>
<dbReference type="EMBL" id="JACOPD010000004">
    <property type="protein sequence ID" value="MBC5680753.1"/>
    <property type="molecule type" value="Genomic_DNA"/>
</dbReference>
<feature type="domain" description="Nuclease SbcCD subunit D C-terminal" evidence="9">
    <location>
        <begin position="259"/>
        <end position="351"/>
    </location>
</feature>
<evidence type="ECO:0000256" key="7">
    <source>
        <dbReference type="RuleBase" id="RU363069"/>
    </source>
</evidence>
<sequence length="373" mass="43179">MKFAHIADLHIGKRVNDFSMLEEQRYIFKEIIEIIRHEDADAVLVAGDIYDKSQPSAEAVALCDDFFYSLSRLDKDIFIISGNHDCPERIAYGARLLENTKFHIAPVFNGEMKRTELFDEFGKVNVYMLPFVKPVGVRKYIGTADNYTQAVKAVIDKADINQEERNILVAHQFVTGALRCDSEELTVGTLDNVDATVFDKFDYVALGHIHRPQCVGRESIRYSGSPLKYSFSEINHTKSVTIADVGDNDITIKTVPLKPFHDMVHLKGEFKELMTPGSHIFNTDDYIYVTLTDEQDIPDAIGRLRILYPNIMKLDYDNTRTRKYNDSFEDDIEQRQEKQPIELFEELYELQNNQQMDNEQREYINHIIEEIWV</sequence>
<evidence type="ECO:0000256" key="1">
    <source>
        <dbReference type="ARBA" id="ARBA00010555"/>
    </source>
</evidence>
<dbReference type="Pfam" id="PF00149">
    <property type="entry name" value="Metallophos"/>
    <property type="match status" value="1"/>
</dbReference>
<dbReference type="InterPro" id="IPR041796">
    <property type="entry name" value="Mre11_N"/>
</dbReference>
<keyword evidence="7" id="KW-0233">DNA recombination</keyword>
<evidence type="ECO:0000259" key="8">
    <source>
        <dbReference type="Pfam" id="PF00149"/>
    </source>
</evidence>
<organism evidence="10 11">
    <name type="scientific">Lachnospira hominis</name>
    <name type="common">ex Liu et al. 2021</name>
    <dbReference type="NCBI Taxonomy" id="2763051"/>
    <lineage>
        <taxon>Bacteria</taxon>
        <taxon>Bacillati</taxon>
        <taxon>Bacillota</taxon>
        <taxon>Clostridia</taxon>
        <taxon>Lachnospirales</taxon>
        <taxon>Lachnospiraceae</taxon>
        <taxon>Lachnospira</taxon>
    </lineage>
</organism>
<feature type="domain" description="Calcineurin-like phosphoesterase" evidence="8">
    <location>
        <begin position="1"/>
        <end position="212"/>
    </location>
</feature>
<dbReference type="Proteomes" id="UP000628463">
    <property type="component" value="Unassembled WGS sequence"/>
</dbReference>
<evidence type="ECO:0000256" key="4">
    <source>
        <dbReference type="ARBA" id="ARBA00022722"/>
    </source>
</evidence>
<keyword evidence="7" id="KW-0255">Endonuclease</keyword>
<dbReference type="Pfam" id="PF12320">
    <property type="entry name" value="SbcD_C"/>
    <property type="match status" value="1"/>
</dbReference>
<evidence type="ECO:0000256" key="2">
    <source>
        <dbReference type="ARBA" id="ARBA00011322"/>
    </source>
</evidence>
<name>A0ABR7FZZ4_9FIRM</name>
<keyword evidence="7" id="KW-0235">DNA replication</keyword>
<keyword evidence="5 7" id="KW-0378">Hydrolase</keyword>
<evidence type="ECO:0000256" key="5">
    <source>
        <dbReference type="ARBA" id="ARBA00022801"/>
    </source>
</evidence>
<reference evidence="10 11" key="1">
    <citation type="submission" date="2020-08" db="EMBL/GenBank/DDBJ databases">
        <title>Genome public.</title>
        <authorList>
            <person name="Liu C."/>
            <person name="Sun Q."/>
        </authorList>
    </citation>
    <scope>NUCLEOTIDE SEQUENCE [LARGE SCALE GENOMIC DNA]</scope>
    <source>
        <strain evidence="10 11">NSJ-43</strain>
    </source>
</reference>
<dbReference type="GO" id="GO:0004527">
    <property type="term" value="F:exonuclease activity"/>
    <property type="evidence" value="ECO:0007669"/>
    <property type="project" value="UniProtKB-KW"/>
</dbReference>
<dbReference type="CDD" id="cd00840">
    <property type="entry name" value="MPP_Mre11_N"/>
    <property type="match status" value="1"/>
</dbReference>
<keyword evidence="11" id="KW-1185">Reference proteome</keyword>
<dbReference type="PANTHER" id="PTHR30337">
    <property type="entry name" value="COMPONENT OF ATP-DEPENDENT DSDNA EXONUCLEASE"/>
    <property type="match status" value="1"/>
</dbReference>
<evidence type="ECO:0000259" key="9">
    <source>
        <dbReference type="Pfam" id="PF12320"/>
    </source>
</evidence>
<evidence type="ECO:0000313" key="10">
    <source>
        <dbReference type="EMBL" id="MBC5680753.1"/>
    </source>
</evidence>
<evidence type="ECO:0000256" key="6">
    <source>
        <dbReference type="ARBA" id="ARBA00022839"/>
    </source>
</evidence>
<dbReference type="SUPFAM" id="SSF56300">
    <property type="entry name" value="Metallo-dependent phosphatases"/>
    <property type="match status" value="1"/>
</dbReference>
<dbReference type="InterPro" id="IPR029052">
    <property type="entry name" value="Metallo-depent_PP-like"/>
</dbReference>
<comment type="subunit">
    <text evidence="2 7">Heterodimer of SbcC and SbcD.</text>
</comment>
<dbReference type="PANTHER" id="PTHR30337:SF0">
    <property type="entry name" value="NUCLEASE SBCCD SUBUNIT D"/>
    <property type="match status" value="1"/>
</dbReference>
<dbReference type="RefSeq" id="WP_186836721.1">
    <property type="nucleotide sequence ID" value="NZ_JACOPD010000004.1"/>
</dbReference>